<reference evidence="2" key="1">
    <citation type="submission" date="2023-04" db="EMBL/GenBank/DDBJ databases">
        <title>Ambrosiozyma monospora NBRC 1965.</title>
        <authorList>
            <person name="Ichikawa N."/>
            <person name="Sato H."/>
            <person name="Tonouchi N."/>
        </authorList>
    </citation>
    <scope>NUCLEOTIDE SEQUENCE</scope>
    <source>
        <strain evidence="2">NBRC 1965</strain>
    </source>
</reference>
<evidence type="ECO:0000256" key="1">
    <source>
        <dbReference type="SAM" id="Phobius"/>
    </source>
</evidence>
<evidence type="ECO:0000313" key="3">
    <source>
        <dbReference type="Proteomes" id="UP001165063"/>
    </source>
</evidence>
<comment type="caution">
    <text evidence="2">The sequence shown here is derived from an EMBL/GenBank/DDBJ whole genome shotgun (WGS) entry which is preliminary data.</text>
</comment>
<keyword evidence="3" id="KW-1185">Reference proteome</keyword>
<keyword evidence="1" id="KW-0472">Membrane</keyword>
<keyword evidence="1" id="KW-0812">Transmembrane</keyword>
<gene>
    <name evidence="2" type="ORF">Amon01_000550400</name>
</gene>
<evidence type="ECO:0000313" key="2">
    <source>
        <dbReference type="EMBL" id="GMG39641.1"/>
    </source>
</evidence>
<dbReference type="Proteomes" id="UP001165063">
    <property type="component" value="Unassembled WGS sequence"/>
</dbReference>
<feature type="transmembrane region" description="Helical" evidence="1">
    <location>
        <begin position="120"/>
        <end position="146"/>
    </location>
</feature>
<dbReference type="EMBL" id="BSXU01003067">
    <property type="protein sequence ID" value="GMG39641.1"/>
    <property type="molecule type" value="Genomic_DNA"/>
</dbReference>
<sequence>MLPIVGLIRSPITRLSTKQLTVGSLVALQKIPITNSLHRNISTFLQQNNNINRSGYQIPQKNGVLFQLISKNPNFGYGPSFNIHPRGQIRNAAFWKVGTNVRLFRQMLKDSGNSQLKFRLLVFIGLFIVLNFLFNVLMAILTNLYLDQLQPTSGNFGLWVNSQFKTGVVDEEVKANLSSANEKYDECLRHIAKENGLIDDPNNPQRDYLLGVKELDHWFYEKNDVNYISCYIDLLLRYALTLDGNNSSKALSIINNANALVQYYEELAHQPIGTYTLKNKGLRTIADILKEIDADFSDIEEILKASIFLLEVNEFKNKPTQESDYVVIPPDEVSSKNLTNSLIDLCILYSGTKKPEYMNKSLSILVSELRSLEYEYKMLDTGISMYELSEKSTTTDDERRLAELKFELIPLVKLQISEILFFNKNYERAIEIAKDSAYQSSMYTSVNPNAAKVSKIGFGNLAIMYEKLGDEEAAALCSQKANDIEVPMTAFIGKGGTVRDVVLRHYFGDWGHFLFPG</sequence>
<keyword evidence="1" id="KW-1133">Transmembrane helix</keyword>
<dbReference type="AlphaFoldDB" id="A0A9W6Z1E1"/>
<organism evidence="2 3">
    <name type="scientific">Ambrosiozyma monospora</name>
    <name type="common">Yeast</name>
    <name type="synonym">Endomycopsis monosporus</name>
    <dbReference type="NCBI Taxonomy" id="43982"/>
    <lineage>
        <taxon>Eukaryota</taxon>
        <taxon>Fungi</taxon>
        <taxon>Dikarya</taxon>
        <taxon>Ascomycota</taxon>
        <taxon>Saccharomycotina</taxon>
        <taxon>Pichiomycetes</taxon>
        <taxon>Pichiales</taxon>
        <taxon>Pichiaceae</taxon>
        <taxon>Ambrosiozyma</taxon>
    </lineage>
</organism>
<protein>
    <submittedName>
        <fullName evidence="2">Unnamed protein product</fullName>
    </submittedName>
</protein>
<accession>A0A9W6Z1E1</accession>
<name>A0A9W6Z1E1_AMBMO</name>
<proteinExistence type="predicted"/>
<dbReference type="OrthoDB" id="4095312at2759"/>